<dbReference type="Proteomes" id="UP001370490">
    <property type="component" value="Unassembled WGS sequence"/>
</dbReference>
<keyword evidence="2" id="KW-1185">Reference proteome</keyword>
<comment type="caution">
    <text evidence="1">The sequence shown here is derived from an EMBL/GenBank/DDBJ whole genome shotgun (WGS) entry which is preliminary data.</text>
</comment>
<gene>
    <name evidence="1" type="ORF">RJ641_031305</name>
</gene>
<dbReference type="EMBL" id="JBAMMX010000006">
    <property type="protein sequence ID" value="KAK6937797.1"/>
    <property type="molecule type" value="Genomic_DNA"/>
</dbReference>
<dbReference type="AlphaFoldDB" id="A0AAN8W2B1"/>
<evidence type="ECO:0000313" key="1">
    <source>
        <dbReference type="EMBL" id="KAK6937797.1"/>
    </source>
</evidence>
<organism evidence="1 2">
    <name type="scientific">Dillenia turbinata</name>
    <dbReference type="NCBI Taxonomy" id="194707"/>
    <lineage>
        <taxon>Eukaryota</taxon>
        <taxon>Viridiplantae</taxon>
        <taxon>Streptophyta</taxon>
        <taxon>Embryophyta</taxon>
        <taxon>Tracheophyta</taxon>
        <taxon>Spermatophyta</taxon>
        <taxon>Magnoliopsida</taxon>
        <taxon>eudicotyledons</taxon>
        <taxon>Gunneridae</taxon>
        <taxon>Pentapetalae</taxon>
        <taxon>Dilleniales</taxon>
        <taxon>Dilleniaceae</taxon>
        <taxon>Dillenia</taxon>
    </lineage>
</organism>
<sequence>MHRIWKCLCPARVRHEPAIGMPVAHVEHRHILDQMSSVLVSLCTGSIGPEKVGFSAHFWLWRKRMAEVPAESMRIEALF</sequence>
<name>A0AAN8W2B1_9MAGN</name>
<reference evidence="1 2" key="1">
    <citation type="submission" date="2023-12" db="EMBL/GenBank/DDBJ databases">
        <title>A high-quality genome assembly for Dillenia turbinata (Dilleniales).</title>
        <authorList>
            <person name="Chanderbali A."/>
        </authorList>
    </citation>
    <scope>NUCLEOTIDE SEQUENCE [LARGE SCALE GENOMIC DNA]</scope>
    <source>
        <strain evidence="1">LSX21</strain>
        <tissue evidence="1">Leaf</tissue>
    </source>
</reference>
<evidence type="ECO:0000313" key="2">
    <source>
        <dbReference type="Proteomes" id="UP001370490"/>
    </source>
</evidence>
<protein>
    <submittedName>
        <fullName evidence="1">Uncharacterized protein</fullName>
    </submittedName>
</protein>
<proteinExistence type="predicted"/>
<accession>A0AAN8W2B1</accession>